<accession>A0A411HLI1</accession>
<feature type="transmembrane region" description="Helical" evidence="1">
    <location>
        <begin position="198"/>
        <end position="219"/>
    </location>
</feature>
<proteinExistence type="predicted"/>
<feature type="transmembrane region" description="Helical" evidence="1">
    <location>
        <begin position="101"/>
        <end position="121"/>
    </location>
</feature>
<name>A0A411HLI1_9GAMM</name>
<dbReference type="RefSeq" id="WP_129834089.1">
    <property type="nucleotide sequence ID" value="NZ_CP035704.1"/>
</dbReference>
<dbReference type="OrthoDB" id="8820484at2"/>
<protein>
    <recommendedName>
        <fullName evidence="4">Yip1 domain-containing protein</fullName>
    </recommendedName>
</protein>
<keyword evidence="1" id="KW-1133">Transmembrane helix</keyword>
<keyword evidence="1" id="KW-0812">Transmembrane</keyword>
<sequence>MDFLKLLRSLEEFVYEALLWLILVPKTLAKILWRPRAMTAYAAAELATPDEQRYNEAISPPLLLALCVVIAQVIDIGVRNQAQIDGGSLASVLLASEQNLLLYRTIAFGLWALAGAVYFLVRSRVSISRENLRMPFYEQCYLVSPFALLLSISISLASADRTSATVGAVLALSGTLWFWLVQVGWIRHKAHLPLWRAIAAATIILLIGAVSNALVGQVLSRSHALPPSTEVHAGN</sequence>
<feature type="transmembrane region" description="Helical" evidence="1">
    <location>
        <begin position="165"/>
        <end position="186"/>
    </location>
</feature>
<reference evidence="2 3" key="1">
    <citation type="submission" date="2019-01" db="EMBL/GenBank/DDBJ databases">
        <title>Pseudolysobacter antarctica gen. nov., sp. nov., isolated from Fildes Peninsula, Antarctica.</title>
        <authorList>
            <person name="Wei Z."/>
            <person name="Peng F."/>
        </authorList>
    </citation>
    <scope>NUCLEOTIDE SEQUENCE [LARGE SCALE GENOMIC DNA]</scope>
    <source>
        <strain evidence="2 3">AQ6-296</strain>
    </source>
</reference>
<feature type="transmembrane region" description="Helical" evidence="1">
    <location>
        <begin position="141"/>
        <end position="159"/>
    </location>
</feature>
<evidence type="ECO:0000256" key="1">
    <source>
        <dbReference type="SAM" id="Phobius"/>
    </source>
</evidence>
<dbReference type="KEGG" id="xbc:ELE36_13355"/>
<evidence type="ECO:0000313" key="2">
    <source>
        <dbReference type="EMBL" id="QBB71260.1"/>
    </source>
</evidence>
<dbReference type="EMBL" id="CP035704">
    <property type="protein sequence ID" value="QBB71260.1"/>
    <property type="molecule type" value="Genomic_DNA"/>
</dbReference>
<keyword evidence="1" id="KW-0472">Membrane</keyword>
<dbReference type="Proteomes" id="UP000291562">
    <property type="component" value="Chromosome"/>
</dbReference>
<evidence type="ECO:0000313" key="3">
    <source>
        <dbReference type="Proteomes" id="UP000291562"/>
    </source>
</evidence>
<dbReference type="AlphaFoldDB" id="A0A411HLI1"/>
<gene>
    <name evidence="2" type="ORF">ELE36_13355</name>
</gene>
<organism evidence="2 3">
    <name type="scientific">Pseudolysobacter antarcticus</name>
    <dbReference type="NCBI Taxonomy" id="2511995"/>
    <lineage>
        <taxon>Bacteria</taxon>
        <taxon>Pseudomonadati</taxon>
        <taxon>Pseudomonadota</taxon>
        <taxon>Gammaproteobacteria</taxon>
        <taxon>Lysobacterales</taxon>
        <taxon>Rhodanobacteraceae</taxon>
        <taxon>Pseudolysobacter</taxon>
    </lineage>
</organism>
<evidence type="ECO:0008006" key="4">
    <source>
        <dbReference type="Google" id="ProtNLM"/>
    </source>
</evidence>
<keyword evidence="3" id="KW-1185">Reference proteome</keyword>